<name>A0ACB6ZFJ5_THEGA</name>
<organism evidence="1 2">
    <name type="scientific">Thelephora ganbajun</name>
    <name type="common">Ganba fungus</name>
    <dbReference type="NCBI Taxonomy" id="370292"/>
    <lineage>
        <taxon>Eukaryota</taxon>
        <taxon>Fungi</taxon>
        <taxon>Dikarya</taxon>
        <taxon>Basidiomycota</taxon>
        <taxon>Agaricomycotina</taxon>
        <taxon>Agaricomycetes</taxon>
        <taxon>Thelephorales</taxon>
        <taxon>Thelephoraceae</taxon>
        <taxon>Thelephora</taxon>
    </lineage>
</organism>
<evidence type="ECO:0000313" key="1">
    <source>
        <dbReference type="EMBL" id="KAF9648349.1"/>
    </source>
</evidence>
<gene>
    <name evidence="1" type="ORF">BDM02DRAFT_3115522</name>
</gene>
<protein>
    <submittedName>
        <fullName evidence="1">Uncharacterized protein</fullName>
    </submittedName>
</protein>
<reference evidence="1" key="1">
    <citation type="submission" date="2019-10" db="EMBL/GenBank/DDBJ databases">
        <authorList>
            <consortium name="DOE Joint Genome Institute"/>
            <person name="Kuo A."/>
            <person name="Miyauchi S."/>
            <person name="Kiss E."/>
            <person name="Drula E."/>
            <person name="Kohler A."/>
            <person name="Sanchez-Garcia M."/>
            <person name="Andreopoulos B."/>
            <person name="Barry K.W."/>
            <person name="Bonito G."/>
            <person name="Buee M."/>
            <person name="Carver A."/>
            <person name="Chen C."/>
            <person name="Cichocki N."/>
            <person name="Clum A."/>
            <person name="Culley D."/>
            <person name="Crous P.W."/>
            <person name="Fauchery L."/>
            <person name="Girlanda M."/>
            <person name="Hayes R."/>
            <person name="Keri Z."/>
            <person name="Labutti K."/>
            <person name="Lipzen A."/>
            <person name="Lombard V."/>
            <person name="Magnuson J."/>
            <person name="Maillard F."/>
            <person name="Morin E."/>
            <person name="Murat C."/>
            <person name="Nolan M."/>
            <person name="Ohm R."/>
            <person name="Pangilinan J."/>
            <person name="Pereira M."/>
            <person name="Perotto S."/>
            <person name="Peter M."/>
            <person name="Riley R."/>
            <person name="Sitrit Y."/>
            <person name="Stielow B."/>
            <person name="Szollosi G."/>
            <person name="Zifcakova L."/>
            <person name="Stursova M."/>
            <person name="Spatafora J.W."/>
            <person name="Tedersoo L."/>
            <person name="Vaario L.-M."/>
            <person name="Yamada A."/>
            <person name="Yan M."/>
            <person name="Wang P."/>
            <person name="Xu J."/>
            <person name="Bruns T."/>
            <person name="Baldrian P."/>
            <person name="Vilgalys R."/>
            <person name="Henrissat B."/>
            <person name="Grigoriev I.V."/>
            <person name="Hibbett D."/>
            <person name="Nagy L.G."/>
            <person name="Martin F.M."/>
        </authorList>
    </citation>
    <scope>NUCLEOTIDE SEQUENCE</scope>
    <source>
        <strain evidence="1">P2</strain>
    </source>
</reference>
<accession>A0ACB6ZFJ5</accession>
<keyword evidence="2" id="KW-1185">Reference proteome</keyword>
<proteinExistence type="predicted"/>
<reference evidence="1" key="2">
    <citation type="journal article" date="2020" name="Nat. Commun.">
        <title>Large-scale genome sequencing of mycorrhizal fungi provides insights into the early evolution of symbiotic traits.</title>
        <authorList>
            <person name="Miyauchi S."/>
            <person name="Kiss E."/>
            <person name="Kuo A."/>
            <person name="Drula E."/>
            <person name="Kohler A."/>
            <person name="Sanchez-Garcia M."/>
            <person name="Morin E."/>
            <person name="Andreopoulos B."/>
            <person name="Barry K.W."/>
            <person name="Bonito G."/>
            <person name="Buee M."/>
            <person name="Carver A."/>
            <person name="Chen C."/>
            <person name="Cichocki N."/>
            <person name="Clum A."/>
            <person name="Culley D."/>
            <person name="Crous P.W."/>
            <person name="Fauchery L."/>
            <person name="Girlanda M."/>
            <person name="Hayes R.D."/>
            <person name="Keri Z."/>
            <person name="LaButti K."/>
            <person name="Lipzen A."/>
            <person name="Lombard V."/>
            <person name="Magnuson J."/>
            <person name="Maillard F."/>
            <person name="Murat C."/>
            <person name="Nolan M."/>
            <person name="Ohm R.A."/>
            <person name="Pangilinan J."/>
            <person name="Pereira M.F."/>
            <person name="Perotto S."/>
            <person name="Peter M."/>
            <person name="Pfister S."/>
            <person name="Riley R."/>
            <person name="Sitrit Y."/>
            <person name="Stielow J.B."/>
            <person name="Szollosi G."/>
            <person name="Zifcakova L."/>
            <person name="Stursova M."/>
            <person name="Spatafora J.W."/>
            <person name="Tedersoo L."/>
            <person name="Vaario L.M."/>
            <person name="Yamada A."/>
            <person name="Yan M."/>
            <person name="Wang P."/>
            <person name="Xu J."/>
            <person name="Bruns T."/>
            <person name="Baldrian P."/>
            <person name="Vilgalys R."/>
            <person name="Dunand C."/>
            <person name="Henrissat B."/>
            <person name="Grigoriev I.V."/>
            <person name="Hibbett D."/>
            <person name="Nagy L.G."/>
            <person name="Martin F.M."/>
        </authorList>
    </citation>
    <scope>NUCLEOTIDE SEQUENCE</scope>
    <source>
        <strain evidence="1">P2</strain>
    </source>
</reference>
<dbReference type="Proteomes" id="UP000886501">
    <property type="component" value="Unassembled WGS sequence"/>
</dbReference>
<dbReference type="EMBL" id="MU118015">
    <property type="protein sequence ID" value="KAF9648349.1"/>
    <property type="molecule type" value="Genomic_DNA"/>
</dbReference>
<sequence>MVTSVHSDSEEEQVEGYEPSEDGYWPALEILNERKHDYLVNWDGINPETGRAWSPSWTKKTEVTEDLIEVWEAKRAAKKKNNRRAANKSKTSHTRTMSTPSKPANRNSRSSRTSLMSGGRAADSTGISLTSSNSSPASGQHSLGKRKRQSTKHIPADKDPKPVSKKQRVNLTFSSASQKSRTKSVRSPKRISRETIHEEEDDEEPIEAEGPDKVSRSPPASKAGTGSTVVRIGPPRRRKKITPLPTAATPSSSRVPSSTFRHLREEEEENTQEAAGIVHLLDSSPPTVKKKKRRLKPSSDIRPKLPVLAEDTLLVPPSRDATQKPQGPPDREESFEADLPPPDQDGEPAEPLPEPTPPRAARQQTPPDPPADNDTSTPTPPRAQKNTKRLGPVPRLEPSHFKPYSRVADTTSVIDEFSPKKSFPTQEIIESSVQDSQVYLVATKPLQSFDPRLAGEPLDVDVVQKMQNVQDAYFDFDGGSDEVPNQEQQTTDPGSTEYDPPRSQSPTERMEALVPAQSFSSQKLEDALSILNQKSEEIEVLESRLAAQEAQIEHMQVENYRIQVECEKLSVTQEVQREALEEAKGTVSELGIHIDWLQDTLDKSEAKVKQLQGEINEIRGTLDAKVEEHDLARTEWEQQKAELETHPASFGDGPSQQQPAGWELEKKELEDKLAEVTEERDHLGKDKRYAENEVESWKEQYRKEFMHSQELRQEAKDAKTETSRTREEKAIVASQTKEAVRLVTAKYEAVVEKLKTELAKAESLYKVLQAKDEQTGDDLRRRAVSATHLQEEVCRLREELASEVAKKVARAVELKRGQYACQFLVNGARCDQGFDSPQELWTHVMGGHARSRGQR</sequence>
<evidence type="ECO:0000313" key="2">
    <source>
        <dbReference type="Proteomes" id="UP000886501"/>
    </source>
</evidence>
<comment type="caution">
    <text evidence="1">The sequence shown here is derived from an EMBL/GenBank/DDBJ whole genome shotgun (WGS) entry which is preliminary data.</text>
</comment>